<feature type="compositionally biased region" description="Polar residues" evidence="19">
    <location>
        <begin position="21"/>
        <end position="37"/>
    </location>
</feature>
<feature type="transmembrane region" description="Helical" evidence="20">
    <location>
        <begin position="104"/>
        <end position="124"/>
    </location>
</feature>
<dbReference type="Gene3D" id="1.20.1250.20">
    <property type="entry name" value="MFS general substrate transporter like domains"/>
    <property type="match status" value="2"/>
</dbReference>
<dbReference type="GO" id="GO:0016020">
    <property type="term" value="C:membrane"/>
    <property type="evidence" value="ECO:0007669"/>
    <property type="project" value="UniProtKB-SubCell"/>
</dbReference>
<keyword evidence="23" id="KW-1185">Reference proteome</keyword>
<comment type="catalytic activity">
    <reaction evidence="14">
        <text>L-lysyl-glycine(out) = L-lysyl-glycine(in)</text>
        <dbReference type="Rhea" id="RHEA:79407"/>
        <dbReference type="ChEBI" id="CHEBI:191202"/>
    </reaction>
</comment>
<comment type="catalytic activity">
    <reaction evidence="13">
        <text>L-alanyl-L-lysine(out) = L-alanyl-L-lysine(in)</text>
        <dbReference type="Rhea" id="RHEA:79415"/>
        <dbReference type="ChEBI" id="CHEBI:192470"/>
    </reaction>
</comment>
<evidence type="ECO:0000256" key="8">
    <source>
        <dbReference type="ARBA" id="ARBA00044898"/>
    </source>
</evidence>
<comment type="subunit">
    <text evidence="18">Homodimer. Interacts with lysosomal protein GLMP (via lumenal domain); the interaction starts while both proteins are still in the endoplasmic reticulum and is required for stabilization of MFSD1 in lysosomes but has no direct effect on its targeting to lysosomes or transporter activity.</text>
</comment>
<dbReference type="PANTHER" id="PTHR23512:SF12">
    <property type="entry name" value="TRANSPORTER, PUTATIVE (AFU_ORTHOLOGUE AFUA_4G00260)-RELATED"/>
    <property type="match status" value="1"/>
</dbReference>
<dbReference type="GO" id="GO:0022857">
    <property type="term" value="F:transmembrane transporter activity"/>
    <property type="evidence" value="ECO:0007669"/>
    <property type="project" value="InterPro"/>
</dbReference>
<evidence type="ECO:0000256" key="7">
    <source>
        <dbReference type="ARBA" id="ARBA00044893"/>
    </source>
</evidence>
<comment type="catalytic activity">
    <reaction evidence="5">
        <text>L-alpha-aminoacyl-L-histidine(out) = L-alpha-aminoacyl-L-histidine(in)</text>
        <dbReference type="Rhea" id="RHEA:79375"/>
        <dbReference type="ChEBI" id="CHEBI:229967"/>
    </reaction>
</comment>
<evidence type="ECO:0000256" key="18">
    <source>
        <dbReference type="ARBA" id="ARBA00046376"/>
    </source>
</evidence>
<dbReference type="PANTHER" id="PTHR23512">
    <property type="entry name" value="MAJOR FACILITATOR SUPERFAMILY DOMAIN-CONTAINING PROTEIN 1"/>
    <property type="match status" value="1"/>
</dbReference>
<reference evidence="22" key="1">
    <citation type="submission" date="2021-01" db="EMBL/GenBank/DDBJ databases">
        <title>Metabolic potential, ecology and presence of endohyphal bacteria is reflected in genomic diversity of Mucoromycotina.</title>
        <authorList>
            <person name="Muszewska A."/>
            <person name="Okrasinska A."/>
            <person name="Steczkiewicz K."/>
            <person name="Drgas O."/>
            <person name="Orlowska M."/>
            <person name="Perlinska-Lenart U."/>
            <person name="Aleksandrzak-Piekarczyk T."/>
            <person name="Szatraj K."/>
            <person name="Zielenkiewicz U."/>
            <person name="Pilsyk S."/>
            <person name="Malc E."/>
            <person name="Mieczkowski P."/>
            <person name="Kruszewska J.S."/>
            <person name="Biernat P."/>
            <person name="Pawlowska J."/>
        </authorList>
    </citation>
    <scope>NUCLEOTIDE SEQUENCE</scope>
    <source>
        <strain evidence="22">WA0000018081</strain>
    </source>
</reference>
<evidence type="ECO:0000256" key="9">
    <source>
        <dbReference type="ARBA" id="ARBA00044899"/>
    </source>
</evidence>
<comment type="catalytic activity">
    <reaction evidence="10">
        <text>L-lysyl-L-lysine(out) = L-lysyl-L-lysine(in)</text>
        <dbReference type="Rhea" id="RHEA:79403"/>
        <dbReference type="ChEBI" id="CHEBI:229956"/>
    </reaction>
</comment>
<feature type="region of interest" description="Disordered" evidence="19">
    <location>
        <begin position="15"/>
        <end position="41"/>
    </location>
</feature>
<feature type="domain" description="Major facilitator superfamily (MFS) profile" evidence="21">
    <location>
        <begin position="66"/>
        <end position="462"/>
    </location>
</feature>
<keyword evidence="20" id="KW-0812">Transmembrane</keyword>
<evidence type="ECO:0000256" key="20">
    <source>
        <dbReference type="SAM" id="Phobius"/>
    </source>
</evidence>
<dbReference type="InterPro" id="IPR011701">
    <property type="entry name" value="MFS"/>
</dbReference>
<comment type="subcellular location">
    <subcellularLocation>
        <location evidence="1">Membrane</location>
        <topology evidence="1">Multi-pass membrane protein</topology>
    </subcellularLocation>
</comment>
<accession>A0A8H7ST31</accession>
<feature type="transmembrane region" description="Helical" evidence="20">
    <location>
        <begin position="439"/>
        <end position="459"/>
    </location>
</feature>
<comment type="catalytic activity">
    <reaction evidence="9">
        <text>L-arginyl-L-alpha-amino acid(out) = L-arginyl-L-alpha-amino acid(in)</text>
        <dbReference type="Rhea" id="RHEA:79371"/>
        <dbReference type="ChEBI" id="CHEBI:84315"/>
    </reaction>
</comment>
<dbReference type="PROSITE" id="PS50850">
    <property type="entry name" value="MFS"/>
    <property type="match status" value="1"/>
</dbReference>
<feature type="transmembrane region" description="Helical" evidence="20">
    <location>
        <begin position="156"/>
        <end position="174"/>
    </location>
</feature>
<dbReference type="SUPFAM" id="SSF103473">
    <property type="entry name" value="MFS general substrate transporter"/>
    <property type="match status" value="1"/>
</dbReference>
<gene>
    <name evidence="22" type="ORF">INT48_004401</name>
</gene>
<feature type="transmembrane region" description="Helical" evidence="20">
    <location>
        <begin position="275"/>
        <end position="299"/>
    </location>
</feature>
<evidence type="ECO:0000313" key="22">
    <source>
        <dbReference type="EMBL" id="KAG2233913.1"/>
    </source>
</evidence>
<evidence type="ECO:0000256" key="11">
    <source>
        <dbReference type="ARBA" id="ARBA00044903"/>
    </source>
</evidence>
<feature type="transmembrane region" description="Helical" evidence="20">
    <location>
        <begin position="222"/>
        <end position="246"/>
    </location>
</feature>
<dbReference type="InterPro" id="IPR020846">
    <property type="entry name" value="MFS_dom"/>
</dbReference>
<evidence type="ECO:0000256" key="13">
    <source>
        <dbReference type="ARBA" id="ARBA00044919"/>
    </source>
</evidence>
<sequence>MDNKGTEKLEVIAPTMDEKYNTNGSPEKYLQDNSSTYGEDKSNEEIRTFGGDTALANAPWKYKIIALVTALMFPFGSHFSASAISAMKSRLVTNMNISNTQYGVVSAAVSIINTIFPIAGGVFIDIFGSVWGTLAINFMIILGALLTAIAAKIESYPLLVVARVIFGIGSGLIVTMQESLLSKWFRTKHLSIAIGLQLSISRLSSFLGTLVANAVAEAAGDWVWAFWLSFILCCFSIAMNLVYALVVRHLQGQVILSENEKIALKKKKTFKWRSVFKFPLIFWHIILIEFIYAAVWSSFQTIATDLIKKHFGTTEKLAGYKASASQSIPIVATPILGFIMDFYGLRVIILLISSIFLILSSGFLGWTYIEPTVGMIFYSISLAFGPISMITSIGMLLPSEYIGTGLGIYKSSNNIGTAILDVAIGVIQDKTAGQSYVQVMLVFMILAGIGFVLICALWFNQFYFYGNLLEVKRVKRVARMEEINGKELEFTSKGLDPYTDTPIRKLSYPIVGFFVAALVAAWVLFFVYSIHSG</sequence>
<comment type="function">
    <text evidence="17">Lysosomal dipeptide uniporter that selectively exports lysine, arginine or histidine-containing dipeptides with a net positive charge from the lysosome lumen into the cytosol. Could play a role in a specific type of protein O-glycosylation indirectly regulating macrophages migration and tissue invasion. Also essential for liver homeostasis.</text>
</comment>
<evidence type="ECO:0000256" key="5">
    <source>
        <dbReference type="ARBA" id="ARBA00044884"/>
    </source>
</evidence>
<dbReference type="AlphaFoldDB" id="A0A8H7ST31"/>
<evidence type="ECO:0000313" key="23">
    <source>
        <dbReference type="Proteomes" id="UP000613177"/>
    </source>
</evidence>
<evidence type="ECO:0000256" key="2">
    <source>
        <dbReference type="ARBA" id="ARBA00044876"/>
    </source>
</evidence>
<name>A0A8H7ST31_9FUNG</name>
<evidence type="ECO:0000256" key="19">
    <source>
        <dbReference type="SAM" id="MobiDB-lite"/>
    </source>
</evidence>
<keyword evidence="20" id="KW-1133">Transmembrane helix</keyword>
<dbReference type="InterPro" id="IPR036259">
    <property type="entry name" value="MFS_trans_sf"/>
</dbReference>
<evidence type="ECO:0000256" key="16">
    <source>
        <dbReference type="ARBA" id="ARBA00045018"/>
    </source>
</evidence>
<comment type="catalytic activity">
    <reaction evidence="11">
        <text>L-arginyl-glycine(out) = L-arginyl-glycine(in)</text>
        <dbReference type="Rhea" id="RHEA:79391"/>
        <dbReference type="ChEBI" id="CHEBI:229955"/>
    </reaction>
</comment>
<evidence type="ECO:0000256" key="15">
    <source>
        <dbReference type="ARBA" id="ARBA00044985"/>
    </source>
</evidence>
<comment type="catalytic activity">
    <reaction evidence="8">
        <text>L-aspartyl-L-lysine(out) = L-aspartyl-L-lysine(in)</text>
        <dbReference type="Rhea" id="RHEA:79411"/>
        <dbReference type="ChEBI" id="CHEBI:229953"/>
    </reaction>
</comment>
<comment type="catalytic activity">
    <reaction evidence="3">
        <text>L-histidyl-glycine(out) = L-histidyl-glycine(in)</text>
        <dbReference type="Rhea" id="RHEA:79395"/>
        <dbReference type="ChEBI" id="CHEBI:229957"/>
    </reaction>
</comment>
<comment type="catalytic activity">
    <reaction evidence="6">
        <text>L-lysyl-L-alpha-amino acid(out) = L-lysyl-L-alpha-amino acid(in)</text>
        <dbReference type="Rhea" id="RHEA:79387"/>
        <dbReference type="ChEBI" id="CHEBI:229965"/>
    </reaction>
</comment>
<feature type="transmembrane region" description="Helical" evidence="20">
    <location>
        <begin position="347"/>
        <end position="369"/>
    </location>
</feature>
<feature type="transmembrane region" description="Helical" evidence="20">
    <location>
        <begin position="375"/>
        <end position="397"/>
    </location>
</feature>
<comment type="catalytic activity">
    <reaction evidence="12">
        <text>L-histidyl-L-alpha-amino acid(out) = L-histidyl-L-alpha-amino acid(in)</text>
        <dbReference type="Rhea" id="RHEA:79379"/>
        <dbReference type="ChEBI" id="CHEBI:229964"/>
    </reaction>
</comment>
<evidence type="ECO:0000259" key="21">
    <source>
        <dbReference type="PROSITE" id="PS50850"/>
    </source>
</evidence>
<dbReference type="EMBL" id="JAEPRE010000066">
    <property type="protein sequence ID" value="KAG2233913.1"/>
    <property type="molecule type" value="Genomic_DNA"/>
</dbReference>
<dbReference type="Pfam" id="PF07690">
    <property type="entry name" value="MFS_1"/>
    <property type="match status" value="1"/>
</dbReference>
<comment type="catalytic activity">
    <reaction evidence="4">
        <text>L-alpha-aminoacyl-L-arginine(out) = L-alpha-aminoacyl-L-arginine(in)</text>
        <dbReference type="Rhea" id="RHEA:79367"/>
        <dbReference type="ChEBI" id="CHEBI:229968"/>
    </reaction>
</comment>
<keyword evidence="20" id="KW-0472">Membrane</keyword>
<evidence type="ECO:0000256" key="12">
    <source>
        <dbReference type="ARBA" id="ARBA00044912"/>
    </source>
</evidence>
<comment type="catalytic activity">
    <reaction evidence="7">
        <text>L-alpha-aminoacyl-L-lysine(out) = L-alpha-aminoacyl-L-lysine(in)</text>
        <dbReference type="Rhea" id="RHEA:79383"/>
        <dbReference type="ChEBI" id="CHEBI:229966"/>
    </reaction>
</comment>
<evidence type="ECO:0000256" key="3">
    <source>
        <dbReference type="ARBA" id="ARBA00044878"/>
    </source>
</evidence>
<evidence type="ECO:0000256" key="10">
    <source>
        <dbReference type="ARBA" id="ARBA00044900"/>
    </source>
</evidence>
<feature type="transmembrane region" description="Helical" evidence="20">
    <location>
        <begin position="64"/>
        <end position="84"/>
    </location>
</feature>
<protein>
    <recommendedName>
        <fullName evidence="15">Lysosomal dipeptide transporter MFSD1</fullName>
    </recommendedName>
    <alternativeName>
        <fullName evidence="16">Major facilitator superfamily domain-containing protein 1</fullName>
    </alternativeName>
</protein>
<proteinExistence type="predicted"/>
<comment type="caution">
    <text evidence="22">The sequence shown here is derived from an EMBL/GenBank/DDBJ whole genome shotgun (WGS) entry which is preliminary data.</text>
</comment>
<organism evidence="22 23">
    <name type="scientific">Thamnidium elegans</name>
    <dbReference type="NCBI Taxonomy" id="101142"/>
    <lineage>
        <taxon>Eukaryota</taxon>
        <taxon>Fungi</taxon>
        <taxon>Fungi incertae sedis</taxon>
        <taxon>Mucoromycota</taxon>
        <taxon>Mucoromycotina</taxon>
        <taxon>Mucoromycetes</taxon>
        <taxon>Mucorales</taxon>
        <taxon>Mucorineae</taxon>
        <taxon>Mucoraceae</taxon>
        <taxon>Thamnidium</taxon>
    </lineage>
</organism>
<evidence type="ECO:0000256" key="17">
    <source>
        <dbReference type="ARBA" id="ARBA00045709"/>
    </source>
</evidence>
<evidence type="ECO:0000256" key="6">
    <source>
        <dbReference type="ARBA" id="ARBA00044891"/>
    </source>
</evidence>
<dbReference type="Proteomes" id="UP000613177">
    <property type="component" value="Unassembled WGS sequence"/>
</dbReference>
<evidence type="ECO:0000256" key="14">
    <source>
        <dbReference type="ARBA" id="ARBA00044924"/>
    </source>
</evidence>
<evidence type="ECO:0000256" key="4">
    <source>
        <dbReference type="ARBA" id="ARBA00044881"/>
    </source>
</evidence>
<feature type="transmembrane region" description="Helical" evidence="20">
    <location>
        <begin position="131"/>
        <end position="150"/>
    </location>
</feature>
<feature type="transmembrane region" description="Helical" evidence="20">
    <location>
        <begin position="506"/>
        <end position="528"/>
    </location>
</feature>
<evidence type="ECO:0000256" key="1">
    <source>
        <dbReference type="ARBA" id="ARBA00004141"/>
    </source>
</evidence>
<dbReference type="InterPro" id="IPR052187">
    <property type="entry name" value="MFSD1"/>
</dbReference>
<comment type="catalytic activity">
    <reaction evidence="2">
        <text>L-lysyl-L-alanine(out) = L-lysyl-L-alanine(in)</text>
        <dbReference type="Rhea" id="RHEA:79399"/>
        <dbReference type="ChEBI" id="CHEBI:229954"/>
    </reaction>
</comment>